<dbReference type="AlphaFoldDB" id="A0A7J9NZL6"/>
<evidence type="ECO:0000313" key="2">
    <source>
        <dbReference type="Proteomes" id="UP000522365"/>
    </source>
</evidence>
<comment type="caution">
    <text evidence="1">The sequence shown here is derived from an EMBL/GenBank/DDBJ whole genome shotgun (WGS) entry which is preliminary data.</text>
</comment>
<accession>A0A7J9NZL6</accession>
<proteinExistence type="predicted"/>
<dbReference type="RefSeq" id="WP_181503912.1">
    <property type="nucleotide sequence ID" value="NZ_JACDUK010000001.1"/>
</dbReference>
<name>A0A7J9NZL6_METMI</name>
<sequence length="75" mass="9001">MKLFRIITDDEMRYINLENVAKIEFEKYTDGTYEITFYSFKNDEALDCVDLSKEEFKQLINLLEKNVIYSVKSED</sequence>
<evidence type="ECO:0000313" key="1">
    <source>
        <dbReference type="EMBL" id="MBA2852674.1"/>
    </source>
</evidence>
<organism evidence="1 2">
    <name type="scientific">Methanococcus maripaludis</name>
    <name type="common">Methanococcus deltae</name>
    <dbReference type="NCBI Taxonomy" id="39152"/>
    <lineage>
        <taxon>Archaea</taxon>
        <taxon>Methanobacteriati</taxon>
        <taxon>Methanobacteriota</taxon>
        <taxon>Methanomada group</taxon>
        <taxon>Methanococci</taxon>
        <taxon>Methanococcales</taxon>
        <taxon>Methanococcaceae</taxon>
        <taxon>Methanococcus</taxon>
    </lineage>
</organism>
<protein>
    <submittedName>
        <fullName evidence="1">Uncharacterized protein</fullName>
    </submittedName>
</protein>
<dbReference type="Proteomes" id="UP000522365">
    <property type="component" value="Unassembled WGS sequence"/>
</dbReference>
<reference evidence="1 2" key="1">
    <citation type="submission" date="2020-07" db="EMBL/GenBank/DDBJ databases">
        <title>Genomic Encyclopedia of Type Strains, Phase IV (KMG-V): Genome sequencing to study the core and pangenomes of soil and plant-associated prokaryotes.</title>
        <authorList>
            <person name="Whitman W."/>
        </authorList>
    </citation>
    <scope>NUCLEOTIDE SEQUENCE [LARGE SCALE GENOMIC DNA]</scope>
    <source>
        <strain evidence="1 2">S1</strain>
    </source>
</reference>
<dbReference type="EMBL" id="JACDUK010000001">
    <property type="protein sequence ID" value="MBA2852674.1"/>
    <property type="molecule type" value="Genomic_DNA"/>
</dbReference>
<gene>
    <name evidence="1" type="ORF">HNP89_000611</name>
</gene>